<evidence type="ECO:0000256" key="1">
    <source>
        <dbReference type="ARBA" id="ARBA00004496"/>
    </source>
</evidence>
<dbReference type="PANTHER" id="PTHR22617:SF45">
    <property type="entry name" value="CHEMOTAXIS PROTEIN CHEW"/>
    <property type="match status" value="1"/>
</dbReference>
<dbReference type="GO" id="GO:0007165">
    <property type="term" value="P:signal transduction"/>
    <property type="evidence" value="ECO:0007669"/>
    <property type="project" value="InterPro"/>
</dbReference>
<evidence type="ECO:0000313" key="5">
    <source>
        <dbReference type="EMBL" id="KXV79230.1"/>
    </source>
</evidence>
<dbReference type="RefSeq" id="WP_061490324.1">
    <property type="nucleotide sequence ID" value="NZ_LHZZ01000353.1"/>
</dbReference>
<dbReference type="Pfam" id="PF01584">
    <property type="entry name" value="CheW"/>
    <property type="match status" value="1"/>
</dbReference>
<proteinExistence type="predicted"/>
<dbReference type="AlphaFoldDB" id="A0A149VGB6"/>
<comment type="caution">
    <text evidence="5">The sequence shown here is derived from an EMBL/GenBank/DDBJ whole genome shotgun (WGS) entry which is preliminary data.</text>
</comment>
<dbReference type="SUPFAM" id="SSF50341">
    <property type="entry name" value="CheW-like"/>
    <property type="match status" value="1"/>
</dbReference>
<reference evidence="5 6" key="1">
    <citation type="submission" date="2015-06" db="EMBL/GenBank/DDBJ databases">
        <title>Improved classification and identification of acetic acid bacteria using matrix-assisted laser desorption/ionization time-of-flight mass spectrometry; Gluconobacter nephelii and Gluconobacter uchimurae are later heterotypic synonyms of Gluconobacter japonicus and Gluconobacter oxydans, respectively.</title>
        <authorList>
            <person name="Li L."/>
            <person name="Cleenwerck I."/>
            <person name="De Vuyst L."/>
            <person name="Vandamme P."/>
        </authorList>
    </citation>
    <scope>NUCLEOTIDE SEQUENCE [LARGE SCALE GENOMIC DNA]</scope>
    <source>
        <strain evidence="5 6">LMG 1604</strain>
    </source>
</reference>
<feature type="domain" description="CheW-like" evidence="4">
    <location>
        <begin position="12"/>
        <end position="148"/>
    </location>
</feature>
<dbReference type="InterPro" id="IPR002545">
    <property type="entry name" value="CheW-lke_dom"/>
</dbReference>
<dbReference type="InterPro" id="IPR039315">
    <property type="entry name" value="CheW"/>
</dbReference>
<gene>
    <name evidence="5" type="ORF">AD953_02980</name>
</gene>
<dbReference type="GO" id="GO:0005829">
    <property type="term" value="C:cytosol"/>
    <property type="evidence" value="ECO:0007669"/>
    <property type="project" value="TreeGrafter"/>
</dbReference>
<keyword evidence="3" id="KW-0963">Cytoplasm</keyword>
<organism evidence="5 6">
    <name type="scientific">Acetobacter malorum</name>
    <dbReference type="NCBI Taxonomy" id="178901"/>
    <lineage>
        <taxon>Bacteria</taxon>
        <taxon>Pseudomonadati</taxon>
        <taxon>Pseudomonadota</taxon>
        <taxon>Alphaproteobacteria</taxon>
        <taxon>Acetobacterales</taxon>
        <taxon>Acetobacteraceae</taxon>
        <taxon>Acetobacter</taxon>
    </lineage>
</organism>
<dbReference type="SMART" id="SM00260">
    <property type="entry name" value="CheW"/>
    <property type="match status" value="1"/>
</dbReference>
<dbReference type="InterPro" id="IPR036061">
    <property type="entry name" value="CheW-like_dom_sf"/>
</dbReference>
<protein>
    <recommendedName>
        <fullName evidence="2">Chemotaxis protein CheW</fullName>
    </recommendedName>
</protein>
<evidence type="ECO:0000313" key="6">
    <source>
        <dbReference type="Proteomes" id="UP000075538"/>
    </source>
</evidence>
<dbReference type="PATRIC" id="fig|178901.15.peg.3023"/>
<dbReference type="GO" id="GO:0006935">
    <property type="term" value="P:chemotaxis"/>
    <property type="evidence" value="ECO:0007669"/>
    <property type="project" value="InterPro"/>
</dbReference>
<comment type="subcellular location">
    <subcellularLocation>
        <location evidence="1">Cytoplasm</location>
    </subcellularLocation>
</comment>
<dbReference type="Gene3D" id="2.30.30.40">
    <property type="entry name" value="SH3 Domains"/>
    <property type="match status" value="1"/>
</dbReference>
<evidence type="ECO:0000256" key="2">
    <source>
        <dbReference type="ARBA" id="ARBA00021483"/>
    </source>
</evidence>
<evidence type="ECO:0000256" key="3">
    <source>
        <dbReference type="ARBA" id="ARBA00022490"/>
    </source>
</evidence>
<dbReference type="Proteomes" id="UP000075538">
    <property type="component" value="Unassembled WGS sequence"/>
</dbReference>
<dbReference type="PROSITE" id="PS50851">
    <property type="entry name" value="CHEW"/>
    <property type="match status" value="1"/>
</dbReference>
<dbReference type="Gene3D" id="2.40.50.180">
    <property type="entry name" value="CheA-289, Domain 4"/>
    <property type="match status" value="1"/>
</dbReference>
<dbReference type="EMBL" id="LHZZ01000353">
    <property type="protein sequence ID" value="KXV79230.1"/>
    <property type="molecule type" value="Genomic_DNA"/>
</dbReference>
<dbReference type="PANTHER" id="PTHR22617">
    <property type="entry name" value="CHEMOTAXIS SENSOR HISTIDINE KINASE-RELATED"/>
    <property type="match status" value="1"/>
</dbReference>
<evidence type="ECO:0000259" key="4">
    <source>
        <dbReference type="PROSITE" id="PS50851"/>
    </source>
</evidence>
<accession>A0A149VGB6</accession>
<sequence length="153" mass="16566">MDKDVTTSDTPLVKMIVFAVGKQEYCIPILSVREIRGLEKTTPLPFSPPYVCGAINLRGIILTVINLAVYLNVAPETDNPRRVVVIIEASDGTVCGLLVDRVIDMADIKLSDIQIVAEKGHSLSGLVMIGQRMIGVLKLDVIAHELLSGMAPE</sequence>
<name>A0A149VGB6_9PROT</name>